<proteinExistence type="predicted"/>
<feature type="transmembrane region" description="Helical" evidence="1">
    <location>
        <begin position="6"/>
        <end position="23"/>
    </location>
</feature>
<evidence type="ECO:0000313" key="3">
    <source>
        <dbReference type="Proteomes" id="UP000219335"/>
    </source>
</evidence>
<reference evidence="2 3" key="1">
    <citation type="submission" date="2017-09" db="EMBL/GenBank/DDBJ databases">
        <authorList>
            <person name="Ehlers B."/>
            <person name="Leendertz F.H."/>
        </authorList>
    </citation>
    <scope>NUCLEOTIDE SEQUENCE [LARGE SCALE GENOMIC DNA]</scope>
    <source>
        <strain evidence="2 3">Nm42</strain>
    </source>
</reference>
<evidence type="ECO:0000313" key="2">
    <source>
        <dbReference type="EMBL" id="SOD18918.1"/>
    </source>
</evidence>
<accession>A0A286AAI6</accession>
<evidence type="ECO:0000256" key="1">
    <source>
        <dbReference type="SAM" id="Phobius"/>
    </source>
</evidence>
<dbReference type="Proteomes" id="UP000219335">
    <property type="component" value="Unassembled WGS sequence"/>
</dbReference>
<gene>
    <name evidence="2" type="ORF">SAMN06297164_1915</name>
</gene>
<dbReference type="AlphaFoldDB" id="A0A286AAI6"/>
<organism evidence="2 3">
    <name type="scientific">Nitrosomonas ureae</name>
    <dbReference type="NCBI Taxonomy" id="44577"/>
    <lineage>
        <taxon>Bacteria</taxon>
        <taxon>Pseudomonadati</taxon>
        <taxon>Pseudomonadota</taxon>
        <taxon>Betaproteobacteria</taxon>
        <taxon>Nitrosomonadales</taxon>
        <taxon>Nitrosomonadaceae</taxon>
        <taxon>Nitrosomonas</taxon>
    </lineage>
</organism>
<keyword evidence="1" id="KW-1133">Transmembrane helix</keyword>
<keyword evidence="1" id="KW-0472">Membrane</keyword>
<protein>
    <submittedName>
        <fullName evidence="2">Uncharacterized protein</fullName>
    </submittedName>
</protein>
<dbReference type="EMBL" id="OCMU01000001">
    <property type="protein sequence ID" value="SOD18918.1"/>
    <property type="molecule type" value="Genomic_DNA"/>
</dbReference>
<name>A0A286AAI6_9PROT</name>
<sequence length="149" mass="17304">MRLDILLPLFVTTLVAIAGWYIVHRMASNRDRINKKRDLRVKYLIEAYQAIESACSRGENAPYRERLERAVGDVQLFGNSEQVQLAKKFSTDMESTTFGDPRSLLVALRDDLRRELNLEPVKGEIWHFRITGEVSPQTQGQFEKQENHR</sequence>
<keyword evidence="1" id="KW-0812">Transmembrane</keyword>